<evidence type="ECO:0000313" key="3">
    <source>
        <dbReference type="EMBL" id="KAJ7649864.1"/>
    </source>
</evidence>
<keyword evidence="4" id="KW-1185">Reference proteome</keyword>
<sequence>MSSAELKAEGNALFSAKNFKEASKKYTEAIKASNEAADPKGLAVLYANRAACLLSLKRYMDSCDDSKKATVLDAGYAKAWARWAAAKHAIGSDSEDLWRRALDTLPKSGLSASEETQKVQYQAGYDAAIAMKERLKNTPTVGEKAIIIQGQGRMPWDRAAAMMPRLRGDTGQDPSKTFTSSAWVIHAAYEEWMKAIKIMKSLKMDHATKQMMGQIGGIVGLSNAVMRDVRVFHINDNDFISDYNKQIQLEIGHYRPWVDAGPAVVIREALERQRTSGWDSVRGSISLTIRGWIMRGFMDANFRQRHDISVEFMKRSLEILRGLREHWLLEPTENRGVVFDKTFMFGIQNMYLDALMQCCAKEKSPELLEELFAQCDLLIREIDAETRARQAQSGEPVDPGFVSSFMVYPKATAYAHKGYYYAQKAQSGGLSVKDKRDFHRKGALEYINAADTLPEDDENHPWFLNIALQQMSPSRSFTLRDTLDVMTRIRVATPKAKAIWELSQLSAAGIWGILEKVGKEEDGLRGMLARGQITLNSVVGNEAA</sequence>
<dbReference type="GO" id="GO:0060090">
    <property type="term" value="F:molecular adaptor activity"/>
    <property type="evidence" value="ECO:0007669"/>
    <property type="project" value="TreeGrafter"/>
</dbReference>
<dbReference type="AlphaFoldDB" id="A0AAD7CI86"/>
<evidence type="ECO:0000256" key="1">
    <source>
        <dbReference type="ARBA" id="ARBA00022737"/>
    </source>
</evidence>
<dbReference type="GO" id="GO:0006620">
    <property type="term" value="P:post-translational protein targeting to endoplasmic reticulum membrane"/>
    <property type="evidence" value="ECO:0007669"/>
    <property type="project" value="TreeGrafter"/>
</dbReference>
<dbReference type="PANTHER" id="PTHR45831">
    <property type="entry name" value="LD24721P"/>
    <property type="match status" value="1"/>
</dbReference>
<evidence type="ECO:0008006" key="5">
    <source>
        <dbReference type="Google" id="ProtNLM"/>
    </source>
</evidence>
<keyword evidence="2" id="KW-0802">TPR repeat</keyword>
<comment type="caution">
    <text evidence="3">The sequence shown here is derived from an EMBL/GenBank/DDBJ whole genome shotgun (WGS) entry which is preliminary data.</text>
</comment>
<dbReference type="Gene3D" id="1.25.40.10">
    <property type="entry name" value="Tetratricopeptide repeat domain"/>
    <property type="match status" value="1"/>
</dbReference>
<proteinExistence type="predicted"/>
<protein>
    <recommendedName>
        <fullName evidence="5">TPR-like protein</fullName>
    </recommendedName>
</protein>
<evidence type="ECO:0000256" key="2">
    <source>
        <dbReference type="ARBA" id="ARBA00022803"/>
    </source>
</evidence>
<reference evidence="3" key="1">
    <citation type="submission" date="2023-03" db="EMBL/GenBank/DDBJ databases">
        <title>Massive genome expansion in bonnet fungi (Mycena s.s.) driven by repeated elements and novel gene families across ecological guilds.</title>
        <authorList>
            <consortium name="Lawrence Berkeley National Laboratory"/>
            <person name="Harder C.B."/>
            <person name="Miyauchi S."/>
            <person name="Viragh M."/>
            <person name="Kuo A."/>
            <person name="Thoen E."/>
            <person name="Andreopoulos B."/>
            <person name="Lu D."/>
            <person name="Skrede I."/>
            <person name="Drula E."/>
            <person name="Henrissat B."/>
            <person name="Morin E."/>
            <person name="Kohler A."/>
            <person name="Barry K."/>
            <person name="LaButti K."/>
            <person name="Morin E."/>
            <person name="Salamov A."/>
            <person name="Lipzen A."/>
            <person name="Mereny Z."/>
            <person name="Hegedus B."/>
            <person name="Baldrian P."/>
            <person name="Stursova M."/>
            <person name="Weitz H."/>
            <person name="Taylor A."/>
            <person name="Grigoriev I.V."/>
            <person name="Nagy L.G."/>
            <person name="Martin F."/>
            <person name="Kauserud H."/>
        </authorList>
    </citation>
    <scope>NUCLEOTIDE SEQUENCE</scope>
    <source>
        <strain evidence="3">9284</strain>
    </source>
</reference>
<organism evidence="3 4">
    <name type="scientific">Roridomyces roridus</name>
    <dbReference type="NCBI Taxonomy" id="1738132"/>
    <lineage>
        <taxon>Eukaryota</taxon>
        <taxon>Fungi</taxon>
        <taxon>Dikarya</taxon>
        <taxon>Basidiomycota</taxon>
        <taxon>Agaricomycotina</taxon>
        <taxon>Agaricomycetes</taxon>
        <taxon>Agaricomycetidae</taxon>
        <taxon>Agaricales</taxon>
        <taxon>Marasmiineae</taxon>
        <taxon>Mycenaceae</taxon>
        <taxon>Roridomyces</taxon>
    </lineage>
</organism>
<keyword evidence="1" id="KW-0677">Repeat</keyword>
<dbReference type="PANTHER" id="PTHR45831:SF2">
    <property type="entry name" value="LD24721P"/>
    <property type="match status" value="1"/>
</dbReference>
<dbReference type="Proteomes" id="UP001221142">
    <property type="component" value="Unassembled WGS sequence"/>
</dbReference>
<accession>A0AAD7CI86</accession>
<dbReference type="InterPro" id="IPR011990">
    <property type="entry name" value="TPR-like_helical_dom_sf"/>
</dbReference>
<dbReference type="InterPro" id="IPR047150">
    <property type="entry name" value="SGT"/>
</dbReference>
<dbReference type="GO" id="GO:0072380">
    <property type="term" value="C:TRC complex"/>
    <property type="evidence" value="ECO:0007669"/>
    <property type="project" value="TreeGrafter"/>
</dbReference>
<dbReference type="GO" id="GO:0016020">
    <property type="term" value="C:membrane"/>
    <property type="evidence" value="ECO:0007669"/>
    <property type="project" value="TreeGrafter"/>
</dbReference>
<evidence type="ECO:0000313" key="4">
    <source>
        <dbReference type="Proteomes" id="UP001221142"/>
    </source>
</evidence>
<dbReference type="EMBL" id="JARKIF010000001">
    <property type="protein sequence ID" value="KAJ7649864.1"/>
    <property type="molecule type" value="Genomic_DNA"/>
</dbReference>
<gene>
    <name evidence="3" type="ORF">FB45DRAFT_778793</name>
</gene>
<dbReference type="SUPFAM" id="SSF48452">
    <property type="entry name" value="TPR-like"/>
    <property type="match status" value="1"/>
</dbReference>
<name>A0AAD7CI86_9AGAR</name>